<evidence type="ECO:0000256" key="1">
    <source>
        <dbReference type="ARBA" id="ARBA00000085"/>
    </source>
</evidence>
<dbReference type="CDD" id="cd00156">
    <property type="entry name" value="REC"/>
    <property type="match status" value="1"/>
</dbReference>
<dbReference type="Gene3D" id="1.10.287.130">
    <property type="match status" value="1"/>
</dbReference>
<evidence type="ECO:0000256" key="11">
    <source>
        <dbReference type="PROSITE-ProRule" id="PRU00169"/>
    </source>
</evidence>
<dbReference type="SUPFAM" id="SSF55785">
    <property type="entry name" value="PYP-like sensor domain (PAS domain)"/>
    <property type="match status" value="1"/>
</dbReference>
<evidence type="ECO:0000256" key="10">
    <source>
        <dbReference type="ARBA" id="ARBA00023136"/>
    </source>
</evidence>
<dbReference type="FunFam" id="3.30.565.10:FF:000049">
    <property type="entry name" value="Two-component sensor histidine kinase"/>
    <property type="match status" value="1"/>
</dbReference>
<feature type="domain" description="Histidine kinase" evidence="14">
    <location>
        <begin position="843"/>
        <end position="1055"/>
    </location>
</feature>
<keyword evidence="10 13" id="KW-0472">Membrane</keyword>
<dbReference type="SMART" id="SM00388">
    <property type="entry name" value="HisKA"/>
    <property type="match status" value="1"/>
</dbReference>
<comment type="similarity">
    <text evidence="3">Belongs to the sodium:solute symporter (SSF) (TC 2.A.21) family.</text>
</comment>
<dbReference type="SUPFAM" id="SSF47384">
    <property type="entry name" value="Homodimeric domain of signal transducing histidine kinase"/>
    <property type="match status" value="1"/>
</dbReference>
<dbReference type="InterPro" id="IPR038377">
    <property type="entry name" value="Na/Glc_symporter_sf"/>
</dbReference>
<dbReference type="Gene3D" id="3.30.450.20">
    <property type="entry name" value="PAS domain"/>
    <property type="match status" value="1"/>
</dbReference>
<dbReference type="GO" id="GO:0005886">
    <property type="term" value="C:plasma membrane"/>
    <property type="evidence" value="ECO:0007669"/>
    <property type="project" value="TreeGrafter"/>
</dbReference>
<keyword evidence="7 13" id="KW-0812">Transmembrane</keyword>
<dbReference type="SUPFAM" id="SSF55874">
    <property type="entry name" value="ATPase domain of HSP90 chaperone/DNA topoisomerase II/histidine kinase"/>
    <property type="match status" value="1"/>
</dbReference>
<dbReference type="CDD" id="cd00082">
    <property type="entry name" value="HisKA"/>
    <property type="match status" value="1"/>
</dbReference>
<dbReference type="Pfam" id="PF02518">
    <property type="entry name" value="HATPase_c"/>
    <property type="match status" value="1"/>
</dbReference>
<evidence type="ECO:0000256" key="8">
    <source>
        <dbReference type="ARBA" id="ARBA00022777"/>
    </source>
</evidence>
<comment type="catalytic activity">
    <reaction evidence="1">
        <text>ATP + protein L-histidine = ADP + protein N-phospho-L-histidine.</text>
        <dbReference type="EC" id="2.7.13.3"/>
    </reaction>
</comment>
<dbReference type="InterPro" id="IPR001734">
    <property type="entry name" value="Na/solute_symporter"/>
</dbReference>
<dbReference type="Pfam" id="PF12860">
    <property type="entry name" value="PAS_7"/>
    <property type="match status" value="1"/>
</dbReference>
<evidence type="ECO:0000313" key="17">
    <source>
        <dbReference type="Proteomes" id="UP000294664"/>
    </source>
</evidence>
<dbReference type="CDD" id="cd10322">
    <property type="entry name" value="SLC5sbd"/>
    <property type="match status" value="1"/>
</dbReference>
<evidence type="ECO:0000256" key="2">
    <source>
        <dbReference type="ARBA" id="ARBA00004141"/>
    </source>
</evidence>
<dbReference type="SMART" id="SM00448">
    <property type="entry name" value="REC"/>
    <property type="match status" value="1"/>
</dbReference>
<dbReference type="InterPro" id="IPR011006">
    <property type="entry name" value="CheY-like_superfamily"/>
</dbReference>
<dbReference type="InterPro" id="IPR004358">
    <property type="entry name" value="Sig_transdc_His_kin-like_C"/>
</dbReference>
<feature type="transmembrane region" description="Helical" evidence="13">
    <location>
        <begin position="361"/>
        <end position="394"/>
    </location>
</feature>
<name>A0A4V6NZM1_9HYPH</name>
<dbReference type="PANTHER" id="PTHR43047">
    <property type="entry name" value="TWO-COMPONENT HISTIDINE PROTEIN KINASE"/>
    <property type="match status" value="1"/>
</dbReference>
<dbReference type="Pfam" id="PF00072">
    <property type="entry name" value="Response_reg"/>
    <property type="match status" value="1"/>
</dbReference>
<accession>A0A4V6NZM1</accession>
<dbReference type="InterPro" id="IPR001789">
    <property type="entry name" value="Sig_transdc_resp-reg_receiver"/>
</dbReference>
<dbReference type="PROSITE" id="PS50109">
    <property type="entry name" value="HIS_KIN"/>
    <property type="match status" value="1"/>
</dbReference>
<comment type="subcellular location">
    <subcellularLocation>
        <location evidence="2">Membrane</location>
        <topology evidence="2">Multi-pass membrane protein</topology>
    </subcellularLocation>
</comment>
<dbReference type="PROSITE" id="PS50110">
    <property type="entry name" value="RESPONSE_REGULATORY"/>
    <property type="match status" value="1"/>
</dbReference>
<dbReference type="NCBIfam" id="NF041832">
    <property type="entry name" value="near_NosP_CTERM"/>
    <property type="match status" value="1"/>
</dbReference>
<evidence type="ECO:0000256" key="6">
    <source>
        <dbReference type="ARBA" id="ARBA00022679"/>
    </source>
</evidence>
<feature type="modified residue" description="4-aspartylphosphate" evidence="11">
    <location>
        <position position="1129"/>
    </location>
</feature>
<evidence type="ECO:0000256" key="4">
    <source>
        <dbReference type="ARBA" id="ARBA00012438"/>
    </source>
</evidence>
<evidence type="ECO:0000259" key="14">
    <source>
        <dbReference type="PROSITE" id="PS50109"/>
    </source>
</evidence>
<dbReference type="Gene3D" id="3.30.565.10">
    <property type="entry name" value="Histidine kinase-like ATPase, C-terminal domain"/>
    <property type="match status" value="1"/>
</dbReference>
<dbReference type="PANTHER" id="PTHR43047:SF9">
    <property type="entry name" value="HISTIDINE KINASE"/>
    <property type="match status" value="1"/>
</dbReference>
<evidence type="ECO:0000313" key="16">
    <source>
        <dbReference type="EMBL" id="TCT07778.1"/>
    </source>
</evidence>
<dbReference type="EC" id="2.7.13.3" evidence="4"/>
<dbReference type="Gene3D" id="3.40.50.2300">
    <property type="match status" value="1"/>
</dbReference>
<feature type="transmembrane region" description="Helical" evidence="13">
    <location>
        <begin position="315"/>
        <end position="341"/>
    </location>
</feature>
<feature type="transmembrane region" description="Helical" evidence="13">
    <location>
        <begin position="477"/>
        <end position="499"/>
    </location>
</feature>
<feature type="coiled-coil region" evidence="12">
    <location>
        <begin position="802"/>
        <end position="836"/>
    </location>
</feature>
<keyword evidence="6" id="KW-0808">Transferase</keyword>
<dbReference type="SUPFAM" id="SSF52172">
    <property type="entry name" value="CheY-like"/>
    <property type="match status" value="1"/>
</dbReference>
<gene>
    <name evidence="16" type="ORF">EDC64_101297</name>
</gene>
<dbReference type="InterPro" id="IPR036890">
    <property type="entry name" value="HATPase_C_sf"/>
</dbReference>
<dbReference type="AlphaFoldDB" id="A0A4V6NZM1"/>
<dbReference type="GO" id="GO:0022857">
    <property type="term" value="F:transmembrane transporter activity"/>
    <property type="evidence" value="ECO:0007669"/>
    <property type="project" value="InterPro"/>
</dbReference>
<protein>
    <recommendedName>
        <fullName evidence="4">histidine kinase</fullName>
        <ecNumber evidence="4">2.7.13.3</ecNumber>
    </recommendedName>
</protein>
<feature type="transmembrane region" description="Helical" evidence="13">
    <location>
        <begin position="78"/>
        <end position="99"/>
    </location>
</feature>
<dbReference type="PROSITE" id="PS50283">
    <property type="entry name" value="NA_SOLUT_SYMP_3"/>
    <property type="match status" value="1"/>
</dbReference>
<dbReference type="FunFam" id="1.10.287.130:FF:000063">
    <property type="entry name" value="Hybrid sensor histidine kinase/response regulator"/>
    <property type="match status" value="1"/>
</dbReference>
<dbReference type="PRINTS" id="PR00344">
    <property type="entry name" value="BCTRLSENSOR"/>
</dbReference>
<feature type="transmembrane region" description="Helical" evidence="13">
    <location>
        <begin position="37"/>
        <end position="57"/>
    </location>
</feature>
<evidence type="ECO:0000256" key="7">
    <source>
        <dbReference type="ARBA" id="ARBA00022692"/>
    </source>
</evidence>
<keyword evidence="8" id="KW-0418">Kinase</keyword>
<dbReference type="InterPro" id="IPR003661">
    <property type="entry name" value="HisK_dim/P_dom"/>
</dbReference>
<feature type="transmembrane region" description="Helical" evidence="13">
    <location>
        <begin position="233"/>
        <end position="251"/>
    </location>
</feature>
<dbReference type="Pfam" id="PF00512">
    <property type="entry name" value="HisKA"/>
    <property type="match status" value="1"/>
</dbReference>
<sequence length="1200" mass="129971">MPRSGRRCGLRSGAASAAAYAVPPLESRTREDMLQAWLVVFVALAYIGLLFAVASFGDRLRRANRSVAPRPLIYSLSLAVYCTSWTFFGSVGLATLQGFDFLTIYLGPIIVIVAATPVLTRIVRLAKAQNITSIADFMAARYGKHQGIAALVTVVAIVGSIPYISLQLKAVSSSLLAMMGHLGSEPLPGSIGGDLALFVAFAMAAFAVLFGTRHADATEHQEGLMLAVSAESIVKLVAFLAVGFFVTFLLFDGPGALLHAARETGVVAPFERGISLENWVTMTVLSAGAFVLLPRQFHVAVVENRGVEEIRRARWLFPLYLVLINLFVVPLALAGMVLFPLQTVDRDVFVLAVPLAAGAEALALLAFVGGLSAATAMVIVETVALAIMISNDLIMPLLLRRRAARGEMQQTPHDMVGVLLSVRRAAIFTILLLTYLYYRTTGDVQLAQIGLLSFAAVAQVGPAFAAGLLWRRVTAKAAITGILAGILVWGYTLLLPSLADAGLVPHLLVEEGPFGIGLLRPTHLLGLEAGPLAHGVAWSLGLNTLLLISVSLLTRPSSIEQVQAELFIATEPVLPRPTFRRWRSSVTVEELVTTVARYLGEERARSAFGNFARERGAKLDPRHEADAQLVRYAEHLLASAIGAASSRLVLSLLLRKRAVSTKAALKLLDDASAAIQYNRELLQTAIDHVGQGIAVFDRELHLVCWNRQFGDMLDLPPECYAIGVPLEEILRHAPAEPEDGLEAIGTRLARYAAGGPGCQERLRHRTATIEARSDPLPDGGIVVTFTDISASVEAEMALESANETLERRVRERTDELERLNRALERARTAADEANLSKTRFLAAASHDILQPLNAARLYVTSLVERAQAPDQARLAGNIDSSLEAVEDILSALLDISRLDSGAMRPEFAPFRIREVMRQLELEFAPMAAEKKLELTFVASSLTVRSDRRLLRRLLQNLISNAIKYTPKGRVLVGCRRRRGKLRVEVWDTGMGIPRSKHKVIFQEFQRLDQGARQARGLGLGLSIVERIARVLEHPVTIRSVPGRGSGFAVELPIAVALPDVTPASRPAGIALAPLQGLVILAIDNEATILDGMELLLTGWGCTVIKAQDATGALREVRAARAKPDFVLVDYHLDGGHGIDAVIALRWKLGDLPAVLITADRTRKVRDAARAADMTVLHKPLKPAALRALLAQRRISRPAAE</sequence>
<feature type="domain" description="Response regulatory" evidence="15">
    <location>
        <begin position="1078"/>
        <end position="1193"/>
    </location>
</feature>
<feature type="transmembrane region" description="Helical" evidence="13">
    <location>
        <begin position="415"/>
        <end position="437"/>
    </location>
</feature>
<dbReference type="Proteomes" id="UP000294664">
    <property type="component" value="Unassembled WGS sequence"/>
</dbReference>
<dbReference type="EMBL" id="SMAI01000001">
    <property type="protein sequence ID" value="TCT07778.1"/>
    <property type="molecule type" value="Genomic_DNA"/>
</dbReference>
<keyword evidence="12" id="KW-0175">Coiled coil</keyword>
<dbReference type="Gene3D" id="1.20.1730.10">
    <property type="entry name" value="Sodium/glucose cotransporter"/>
    <property type="match status" value="1"/>
</dbReference>
<dbReference type="InterPro" id="IPR035965">
    <property type="entry name" value="PAS-like_dom_sf"/>
</dbReference>
<evidence type="ECO:0000256" key="3">
    <source>
        <dbReference type="ARBA" id="ARBA00006434"/>
    </source>
</evidence>
<keyword evidence="5 11" id="KW-0597">Phosphoprotein</keyword>
<evidence type="ECO:0000256" key="13">
    <source>
        <dbReference type="SAM" id="Phobius"/>
    </source>
</evidence>
<evidence type="ECO:0000256" key="5">
    <source>
        <dbReference type="ARBA" id="ARBA00022553"/>
    </source>
</evidence>
<dbReference type="GO" id="GO:0009927">
    <property type="term" value="F:histidine phosphotransfer kinase activity"/>
    <property type="evidence" value="ECO:0007669"/>
    <property type="project" value="TreeGrafter"/>
</dbReference>
<dbReference type="InterPro" id="IPR036097">
    <property type="entry name" value="HisK_dim/P_sf"/>
</dbReference>
<proteinExistence type="inferred from homology"/>
<feature type="transmembrane region" description="Helical" evidence="13">
    <location>
        <begin position="449"/>
        <end position="470"/>
    </location>
</feature>
<reference evidence="16 17" key="1">
    <citation type="submission" date="2019-03" db="EMBL/GenBank/DDBJ databases">
        <title>Genomic Encyclopedia of Type Strains, Phase IV (KMG-IV): sequencing the most valuable type-strain genomes for metagenomic binning, comparative biology and taxonomic classification.</title>
        <authorList>
            <person name="Goeker M."/>
        </authorList>
    </citation>
    <scope>NUCLEOTIDE SEQUENCE [LARGE SCALE GENOMIC DNA]</scope>
    <source>
        <strain evidence="16 17">DSM 9035</strain>
    </source>
</reference>
<dbReference type="InterPro" id="IPR005467">
    <property type="entry name" value="His_kinase_dom"/>
</dbReference>
<comment type="caution">
    <text evidence="16">The sequence shown here is derived from an EMBL/GenBank/DDBJ whole genome shotgun (WGS) entry which is preliminary data.</text>
</comment>
<feature type="transmembrane region" description="Helical" evidence="13">
    <location>
        <begin position="105"/>
        <end position="126"/>
    </location>
</feature>
<dbReference type="InterPro" id="IPR003594">
    <property type="entry name" value="HATPase_dom"/>
</dbReference>
<evidence type="ECO:0000256" key="12">
    <source>
        <dbReference type="SAM" id="Coils"/>
    </source>
</evidence>
<dbReference type="SMART" id="SM00387">
    <property type="entry name" value="HATPase_c"/>
    <property type="match status" value="1"/>
</dbReference>
<feature type="transmembrane region" description="Helical" evidence="13">
    <location>
        <begin position="147"/>
        <end position="166"/>
    </location>
</feature>
<feature type="transmembrane region" description="Helical" evidence="13">
    <location>
        <begin position="186"/>
        <end position="212"/>
    </location>
</feature>
<dbReference type="GO" id="GO:0000155">
    <property type="term" value="F:phosphorelay sensor kinase activity"/>
    <property type="evidence" value="ECO:0007669"/>
    <property type="project" value="InterPro"/>
</dbReference>
<organism evidence="16 17">
    <name type="scientific">Aquabacter spiritensis</name>
    <dbReference type="NCBI Taxonomy" id="933073"/>
    <lineage>
        <taxon>Bacteria</taxon>
        <taxon>Pseudomonadati</taxon>
        <taxon>Pseudomonadota</taxon>
        <taxon>Alphaproteobacteria</taxon>
        <taxon>Hyphomicrobiales</taxon>
        <taxon>Xanthobacteraceae</taxon>
        <taxon>Aquabacter</taxon>
    </lineage>
</organism>
<evidence type="ECO:0000259" key="15">
    <source>
        <dbReference type="PROSITE" id="PS50110"/>
    </source>
</evidence>
<keyword evidence="17" id="KW-1185">Reference proteome</keyword>
<evidence type="ECO:0000256" key="9">
    <source>
        <dbReference type="ARBA" id="ARBA00022989"/>
    </source>
</evidence>
<keyword evidence="9 13" id="KW-1133">Transmembrane helix</keyword>